<dbReference type="AlphaFoldDB" id="A0A9P6IT69"/>
<feature type="compositionally biased region" description="Basic and acidic residues" evidence="1">
    <location>
        <begin position="43"/>
        <end position="57"/>
    </location>
</feature>
<evidence type="ECO:0000313" key="2">
    <source>
        <dbReference type="EMBL" id="KAF9946315.1"/>
    </source>
</evidence>
<dbReference type="EMBL" id="JAAAHW010007789">
    <property type="protein sequence ID" value="KAF9946315.1"/>
    <property type="molecule type" value="Genomic_DNA"/>
</dbReference>
<feature type="region of interest" description="Disordered" evidence="1">
    <location>
        <begin position="27"/>
        <end position="75"/>
    </location>
</feature>
<feature type="compositionally biased region" description="Low complexity" evidence="1">
    <location>
        <begin position="27"/>
        <end position="39"/>
    </location>
</feature>
<gene>
    <name evidence="2" type="ORF">BGZ65_009848</name>
</gene>
<comment type="caution">
    <text evidence="2">The sequence shown here is derived from an EMBL/GenBank/DDBJ whole genome shotgun (WGS) entry which is preliminary data.</text>
</comment>
<protein>
    <submittedName>
        <fullName evidence="2">Uncharacterized protein</fullName>
    </submittedName>
</protein>
<dbReference type="Proteomes" id="UP000749646">
    <property type="component" value="Unassembled WGS sequence"/>
</dbReference>
<feature type="compositionally biased region" description="Basic residues" evidence="1">
    <location>
        <begin position="58"/>
        <end position="69"/>
    </location>
</feature>
<accession>A0A9P6IT69</accession>
<feature type="non-terminal residue" evidence="2">
    <location>
        <position position="130"/>
    </location>
</feature>
<proteinExistence type="predicted"/>
<reference evidence="2" key="1">
    <citation type="journal article" date="2020" name="Fungal Divers.">
        <title>Resolving the Mortierellaceae phylogeny through synthesis of multi-gene phylogenetics and phylogenomics.</title>
        <authorList>
            <person name="Vandepol N."/>
            <person name="Liber J."/>
            <person name="Desiro A."/>
            <person name="Na H."/>
            <person name="Kennedy M."/>
            <person name="Barry K."/>
            <person name="Grigoriev I.V."/>
            <person name="Miller A.N."/>
            <person name="O'Donnell K."/>
            <person name="Stajich J.E."/>
            <person name="Bonito G."/>
        </authorList>
    </citation>
    <scope>NUCLEOTIDE SEQUENCE</scope>
    <source>
        <strain evidence="2">MES-2147</strain>
    </source>
</reference>
<evidence type="ECO:0000313" key="3">
    <source>
        <dbReference type="Proteomes" id="UP000749646"/>
    </source>
</evidence>
<organism evidence="2 3">
    <name type="scientific">Modicella reniformis</name>
    <dbReference type="NCBI Taxonomy" id="1440133"/>
    <lineage>
        <taxon>Eukaryota</taxon>
        <taxon>Fungi</taxon>
        <taxon>Fungi incertae sedis</taxon>
        <taxon>Mucoromycota</taxon>
        <taxon>Mortierellomycotina</taxon>
        <taxon>Mortierellomycetes</taxon>
        <taxon>Mortierellales</taxon>
        <taxon>Mortierellaceae</taxon>
        <taxon>Modicella</taxon>
    </lineage>
</organism>
<name>A0A9P6IT69_9FUNG</name>
<evidence type="ECO:0000256" key="1">
    <source>
        <dbReference type="SAM" id="MobiDB-lite"/>
    </source>
</evidence>
<keyword evidence="3" id="KW-1185">Reference proteome</keyword>
<sequence length="130" mass="14066">MAGHNSSTTVALSATQGHVKAIVTANSSSTAGAVTAAEGEGSDSSHDGRNKRQEYPRKRNASSSHKKTPFKQAHQSIDVDITHAMDSKPNAICLHFLMQVLNNPQSCHSVLYILQWAASLPEIVHDIQRH</sequence>